<dbReference type="GO" id="GO:0005840">
    <property type="term" value="C:ribosome"/>
    <property type="evidence" value="ECO:0007669"/>
    <property type="project" value="UniProtKB-KW"/>
</dbReference>
<dbReference type="NCBIfam" id="TIGR00406">
    <property type="entry name" value="prmA"/>
    <property type="match status" value="1"/>
</dbReference>
<evidence type="ECO:0000256" key="3">
    <source>
        <dbReference type="ARBA" id="ARBA00022603"/>
    </source>
</evidence>
<keyword evidence="3 6" id="KW-0489">Methyltransferase</keyword>
<comment type="subcellular location">
    <subcellularLocation>
        <location evidence="6">Cytoplasm</location>
    </subcellularLocation>
</comment>
<dbReference type="Gene3D" id="3.40.50.150">
    <property type="entry name" value="Vaccinia Virus protein VP39"/>
    <property type="match status" value="1"/>
</dbReference>
<keyword evidence="5 6" id="KW-0949">S-adenosyl-L-methionine</keyword>
<dbReference type="InterPro" id="IPR004498">
    <property type="entry name" value="Ribosomal_PrmA_MeTrfase"/>
</dbReference>
<dbReference type="RefSeq" id="WP_169156691.1">
    <property type="nucleotide sequence ID" value="NZ_CAWPJE010000158.1"/>
</dbReference>
<feature type="binding site" evidence="6">
    <location>
        <position position="139"/>
    </location>
    <ligand>
        <name>S-adenosyl-L-methionine</name>
        <dbReference type="ChEBI" id="CHEBI:59789"/>
    </ligand>
</feature>
<evidence type="ECO:0000313" key="7">
    <source>
        <dbReference type="EMBL" id="NMG21454.1"/>
    </source>
</evidence>
<dbReference type="HAMAP" id="MF_00735">
    <property type="entry name" value="Methyltr_PrmA"/>
    <property type="match status" value="1"/>
</dbReference>
<keyword evidence="8" id="KW-1185">Reference proteome</keyword>
<keyword evidence="7" id="KW-0687">Ribonucleoprotein</keyword>
<evidence type="ECO:0000256" key="5">
    <source>
        <dbReference type="ARBA" id="ARBA00022691"/>
    </source>
</evidence>
<dbReference type="PANTHER" id="PTHR43648:SF1">
    <property type="entry name" value="ELECTRON TRANSFER FLAVOPROTEIN BETA SUBUNIT LYSINE METHYLTRANSFERASE"/>
    <property type="match status" value="1"/>
</dbReference>
<dbReference type="EC" id="2.1.1.-" evidence="6"/>
<dbReference type="InterPro" id="IPR050078">
    <property type="entry name" value="Ribosomal_L11_MeTrfase_PrmA"/>
</dbReference>
<evidence type="ECO:0000313" key="8">
    <source>
        <dbReference type="Proteomes" id="UP000718564"/>
    </source>
</evidence>
<accession>A0ABX1PAX2</accession>
<gene>
    <name evidence="6" type="primary">prmA</name>
    <name evidence="7" type="ORF">DP116_19165</name>
</gene>
<proteinExistence type="inferred from homology"/>
<feature type="binding site" evidence="6">
    <location>
        <position position="242"/>
    </location>
    <ligand>
        <name>S-adenosyl-L-methionine</name>
        <dbReference type="ChEBI" id="CHEBI:59789"/>
    </ligand>
</feature>
<evidence type="ECO:0000256" key="2">
    <source>
        <dbReference type="ARBA" id="ARBA00022490"/>
    </source>
</evidence>
<dbReference type="PANTHER" id="PTHR43648">
    <property type="entry name" value="ELECTRON TRANSFER FLAVOPROTEIN BETA SUBUNIT LYSINE METHYLTRANSFERASE"/>
    <property type="match status" value="1"/>
</dbReference>
<dbReference type="EMBL" id="QMEB01000164">
    <property type="protein sequence ID" value="NMG21454.1"/>
    <property type="molecule type" value="Genomic_DNA"/>
</dbReference>
<keyword evidence="4 6" id="KW-0808">Transferase</keyword>
<evidence type="ECO:0000256" key="4">
    <source>
        <dbReference type="ARBA" id="ARBA00022679"/>
    </source>
</evidence>
<reference evidence="7 8" key="1">
    <citation type="submission" date="2018-06" db="EMBL/GenBank/DDBJ databases">
        <title>Comparative genomics of Brasilonema spp. strains.</title>
        <authorList>
            <person name="Alvarenga D.O."/>
            <person name="Fiore M.F."/>
            <person name="Varani A.M."/>
        </authorList>
    </citation>
    <scope>NUCLEOTIDE SEQUENCE [LARGE SCALE GENOMIC DNA]</scope>
    <source>
        <strain evidence="7 8">SPC951</strain>
    </source>
</reference>
<dbReference type="Pfam" id="PF06325">
    <property type="entry name" value="PrmA"/>
    <property type="match status" value="1"/>
</dbReference>
<comment type="similarity">
    <text evidence="1 6">Belongs to the methyltransferase superfamily. PrmA family.</text>
</comment>
<organism evidence="7 8">
    <name type="scientific">Brasilonema bromeliae SPC951</name>
    <dbReference type="NCBI Taxonomy" id="385972"/>
    <lineage>
        <taxon>Bacteria</taxon>
        <taxon>Bacillati</taxon>
        <taxon>Cyanobacteriota</taxon>
        <taxon>Cyanophyceae</taxon>
        <taxon>Nostocales</taxon>
        <taxon>Scytonemataceae</taxon>
        <taxon>Brasilonema</taxon>
        <taxon>Bromeliae group (in: Brasilonema)</taxon>
    </lineage>
</organism>
<comment type="caution">
    <text evidence="7">The sequence shown here is derived from an EMBL/GenBank/DDBJ whole genome shotgun (WGS) entry which is preliminary data.</text>
</comment>
<protein>
    <recommendedName>
        <fullName evidence="6">Ribosomal protein L11 methyltransferase</fullName>
        <shortName evidence="6">L11 Mtase</shortName>
        <ecNumber evidence="6">2.1.1.-</ecNumber>
    </recommendedName>
</protein>
<keyword evidence="7" id="KW-0689">Ribosomal protein</keyword>
<dbReference type="GO" id="GO:0032259">
    <property type="term" value="P:methylation"/>
    <property type="evidence" value="ECO:0007669"/>
    <property type="project" value="UniProtKB-KW"/>
</dbReference>
<dbReference type="SUPFAM" id="SSF53335">
    <property type="entry name" value="S-adenosyl-L-methionine-dependent methyltransferases"/>
    <property type="match status" value="1"/>
</dbReference>
<dbReference type="InterPro" id="IPR029063">
    <property type="entry name" value="SAM-dependent_MTases_sf"/>
</dbReference>
<comment type="catalytic activity">
    <reaction evidence="6">
        <text>L-lysyl-[protein] + 3 S-adenosyl-L-methionine = N(6),N(6),N(6)-trimethyl-L-lysyl-[protein] + 3 S-adenosyl-L-homocysteine + 3 H(+)</text>
        <dbReference type="Rhea" id="RHEA:54192"/>
        <dbReference type="Rhea" id="RHEA-COMP:9752"/>
        <dbReference type="Rhea" id="RHEA-COMP:13826"/>
        <dbReference type="ChEBI" id="CHEBI:15378"/>
        <dbReference type="ChEBI" id="CHEBI:29969"/>
        <dbReference type="ChEBI" id="CHEBI:57856"/>
        <dbReference type="ChEBI" id="CHEBI:59789"/>
        <dbReference type="ChEBI" id="CHEBI:61961"/>
    </reaction>
</comment>
<keyword evidence="2 6" id="KW-0963">Cytoplasm</keyword>
<evidence type="ECO:0000256" key="1">
    <source>
        <dbReference type="ARBA" id="ARBA00009741"/>
    </source>
</evidence>
<feature type="binding site" evidence="6">
    <location>
        <position position="195"/>
    </location>
    <ligand>
        <name>S-adenosyl-L-methionine</name>
        <dbReference type="ChEBI" id="CHEBI:59789"/>
    </ligand>
</feature>
<comment type="function">
    <text evidence="6">Methylates ribosomal protein L11.</text>
</comment>
<sequence length="306" mass="33983">MANTWWELQILCESDLEDSIFWRLENSGWRGTASQRKGNNFCVKSYLPQFQALPQDLDDLSHLLRQDALSMGLSAPVVQWEVIDEEDWASSWKQHWQPQEIGDRLLINPAWLPLPENSDRLILLLDPGVAFGTGAHATTQLCLESLEMRLSNEPQSFVGKEKESDGVVIADIGCGSGILSIVSIMLGAKKAYAVDVDPLAVKSTLENCKLNGVSPEQLVVAEGSLEVLTKLLEQPVDGIVCNILAHVIISLVPDLSAIAKHSTWGIFSGILFEQSKAVIDTLEKHGWIVATVWRRNEWCCINVRRS</sequence>
<name>A0ABX1PAX2_9CYAN</name>
<dbReference type="CDD" id="cd02440">
    <property type="entry name" value="AdoMet_MTases"/>
    <property type="match status" value="1"/>
</dbReference>
<dbReference type="GO" id="GO:0008168">
    <property type="term" value="F:methyltransferase activity"/>
    <property type="evidence" value="ECO:0007669"/>
    <property type="project" value="UniProtKB-KW"/>
</dbReference>
<evidence type="ECO:0000256" key="6">
    <source>
        <dbReference type="HAMAP-Rule" id="MF_00735"/>
    </source>
</evidence>
<dbReference type="PIRSF" id="PIRSF000401">
    <property type="entry name" value="RPL11_MTase"/>
    <property type="match status" value="1"/>
</dbReference>
<feature type="binding site" evidence="6">
    <location>
        <position position="173"/>
    </location>
    <ligand>
        <name>S-adenosyl-L-methionine</name>
        <dbReference type="ChEBI" id="CHEBI:59789"/>
    </ligand>
</feature>
<dbReference type="Proteomes" id="UP000718564">
    <property type="component" value="Unassembled WGS sequence"/>
</dbReference>